<keyword evidence="1 2" id="KW-0238">DNA-binding</keyword>
<dbReference type="RefSeq" id="WP_078284688.1">
    <property type="nucleotide sequence ID" value="NZ_CP041150.1"/>
</dbReference>
<dbReference type="GO" id="GO:0000976">
    <property type="term" value="F:transcription cis-regulatory region binding"/>
    <property type="evidence" value="ECO:0007669"/>
    <property type="project" value="TreeGrafter"/>
</dbReference>
<dbReference type="AlphaFoldDB" id="A0AB73U222"/>
<feature type="DNA-binding region" description="H-T-H motif" evidence="2">
    <location>
        <begin position="61"/>
        <end position="80"/>
    </location>
</feature>
<dbReference type="PRINTS" id="PR00455">
    <property type="entry name" value="HTHTETR"/>
</dbReference>
<dbReference type="InterPro" id="IPR050109">
    <property type="entry name" value="HTH-type_TetR-like_transc_reg"/>
</dbReference>
<dbReference type="PANTHER" id="PTHR30055">
    <property type="entry name" value="HTH-TYPE TRANSCRIPTIONAL REGULATOR RUTR"/>
    <property type="match status" value="1"/>
</dbReference>
<evidence type="ECO:0000313" key="5">
    <source>
        <dbReference type="Proteomes" id="UP000317728"/>
    </source>
</evidence>
<dbReference type="SUPFAM" id="SSF46689">
    <property type="entry name" value="Homeodomain-like"/>
    <property type="match status" value="1"/>
</dbReference>
<proteinExistence type="predicted"/>
<feature type="domain" description="HTH tetR-type" evidence="3">
    <location>
        <begin position="38"/>
        <end position="98"/>
    </location>
</feature>
<dbReference type="InterPro" id="IPR001647">
    <property type="entry name" value="HTH_TetR"/>
</dbReference>
<evidence type="ECO:0000256" key="2">
    <source>
        <dbReference type="PROSITE-ProRule" id="PRU00335"/>
    </source>
</evidence>
<dbReference type="Pfam" id="PF00440">
    <property type="entry name" value="TetR_N"/>
    <property type="match status" value="1"/>
</dbReference>
<reference evidence="4 5" key="1">
    <citation type="submission" date="2019-06" db="EMBL/GenBank/DDBJ databases">
        <title>Whole geneome sequnce of Mycobacteroides chelonae M77 isolated from bovine milk from Meghalaya, India.</title>
        <authorList>
            <person name="Vise E."/>
            <person name="Das S."/>
            <person name="Garg A."/>
            <person name="Ghatak S."/>
            <person name="Shakuntala I."/>
            <person name="Milton A.A.P."/>
            <person name="Karam A."/>
            <person name="Sanjukta R."/>
            <person name="Puro K."/>
            <person name="Sen A."/>
        </authorList>
    </citation>
    <scope>NUCLEOTIDE SEQUENCE [LARGE SCALE GENOMIC DNA]</scope>
    <source>
        <strain evidence="4 5">M77</strain>
    </source>
</reference>
<evidence type="ECO:0000313" key="4">
    <source>
        <dbReference type="EMBL" id="QDF70838.1"/>
    </source>
</evidence>
<dbReference type="Gene3D" id="1.10.357.10">
    <property type="entry name" value="Tetracycline Repressor, domain 2"/>
    <property type="match status" value="1"/>
</dbReference>
<organism evidence="4 5">
    <name type="scientific">Mycobacteroides chelonae</name>
    <name type="common">Mycobacterium chelonae</name>
    <dbReference type="NCBI Taxonomy" id="1774"/>
    <lineage>
        <taxon>Bacteria</taxon>
        <taxon>Bacillati</taxon>
        <taxon>Actinomycetota</taxon>
        <taxon>Actinomycetes</taxon>
        <taxon>Mycobacteriales</taxon>
        <taxon>Mycobacteriaceae</taxon>
        <taxon>Mycobacteroides</taxon>
    </lineage>
</organism>
<dbReference type="PANTHER" id="PTHR30055:SF196">
    <property type="entry name" value="HTH-TYPE TRANSCRIPTIONAL REGULATOR RUTR"/>
    <property type="match status" value="1"/>
</dbReference>
<name>A0AB73U222_MYCCH</name>
<evidence type="ECO:0000259" key="3">
    <source>
        <dbReference type="PROSITE" id="PS50977"/>
    </source>
</evidence>
<sequence>MDKTSARVPSPILDLLTAGVPRQLPRHRHQLSRQDVLGAQRARISAAAIELFAESGYAATTVLHIAQKAGVSRKTFYELYPTKEAVFLDAYQTLGALLTKLGLGTASQQHPTSLDHVRDSTRKLLETMGANGSATQMFYLEALGAGPRVRARRNEAIDEFVDAVAPGFRELRAHLDPELPALSRRLCHLIVAASIELITEFLADHDPSQLPDLTDDLTEIIRAIAIPNHPITNTTAAHRED</sequence>
<dbReference type="EMBL" id="CP041150">
    <property type="protein sequence ID" value="QDF70838.1"/>
    <property type="molecule type" value="Genomic_DNA"/>
</dbReference>
<dbReference type="GO" id="GO:0003700">
    <property type="term" value="F:DNA-binding transcription factor activity"/>
    <property type="evidence" value="ECO:0007669"/>
    <property type="project" value="TreeGrafter"/>
</dbReference>
<gene>
    <name evidence="4" type="ORF">FJK96_12210</name>
</gene>
<accession>A0AB73U222</accession>
<dbReference type="Proteomes" id="UP000317728">
    <property type="component" value="Chromosome"/>
</dbReference>
<protein>
    <submittedName>
        <fullName evidence="4">TetR/AcrR family transcriptional regulator</fullName>
    </submittedName>
</protein>
<dbReference type="PROSITE" id="PS50977">
    <property type="entry name" value="HTH_TETR_2"/>
    <property type="match status" value="1"/>
</dbReference>
<dbReference type="InterPro" id="IPR009057">
    <property type="entry name" value="Homeodomain-like_sf"/>
</dbReference>
<evidence type="ECO:0000256" key="1">
    <source>
        <dbReference type="ARBA" id="ARBA00023125"/>
    </source>
</evidence>